<keyword evidence="3" id="KW-1185">Reference proteome</keyword>
<protein>
    <recommendedName>
        <fullName evidence="4">Protein FAM111A</fullName>
    </recommendedName>
</protein>
<evidence type="ECO:0008006" key="4">
    <source>
        <dbReference type="Google" id="ProtNLM"/>
    </source>
</evidence>
<feature type="region of interest" description="Disordered" evidence="1">
    <location>
        <begin position="264"/>
        <end position="320"/>
    </location>
</feature>
<proteinExistence type="predicted"/>
<accession>A0A5A9P897</accession>
<dbReference type="Gene3D" id="2.40.10.10">
    <property type="entry name" value="Trypsin-like serine proteases"/>
    <property type="match status" value="2"/>
</dbReference>
<organism evidence="2 3">
    <name type="scientific">Triplophysa tibetana</name>
    <dbReference type="NCBI Taxonomy" id="1572043"/>
    <lineage>
        <taxon>Eukaryota</taxon>
        <taxon>Metazoa</taxon>
        <taxon>Chordata</taxon>
        <taxon>Craniata</taxon>
        <taxon>Vertebrata</taxon>
        <taxon>Euteleostomi</taxon>
        <taxon>Actinopterygii</taxon>
        <taxon>Neopterygii</taxon>
        <taxon>Teleostei</taxon>
        <taxon>Ostariophysi</taxon>
        <taxon>Cypriniformes</taxon>
        <taxon>Nemacheilidae</taxon>
        <taxon>Triplophysa</taxon>
    </lineage>
</organism>
<dbReference type="InterPro" id="IPR043504">
    <property type="entry name" value="Peptidase_S1_PA_chymotrypsin"/>
</dbReference>
<evidence type="ECO:0000313" key="2">
    <source>
        <dbReference type="EMBL" id="KAA0717391.1"/>
    </source>
</evidence>
<name>A0A5A9P897_9TELE</name>
<gene>
    <name evidence="2" type="ORF">E1301_Tti012155</name>
</gene>
<comment type="caution">
    <text evidence="2">The sequence shown here is derived from an EMBL/GenBank/DDBJ whole genome shotgun (WGS) entry which is preliminary data.</text>
</comment>
<dbReference type="SUPFAM" id="SSF50494">
    <property type="entry name" value="Trypsin-like serine proteases"/>
    <property type="match status" value="1"/>
</dbReference>
<feature type="compositionally biased region" description="Polar residues" evidence="1">
    <location>
        <begin position="293"/>
        <end position="313"/>
    </location>
</feature>
<dbReference type="PANTHER" id="PTHR14389:SF3">
    <property type="entry name" value="PROTEIN FAM111A-LIKE"/>
    <property type="match status" value="1"/>
</dbReference>
<sequence>MSSQPKRMKQTNITTFLSRVDNSTNQTARAPEAEDTSQTSDTAQERVDKVPKKEAADEFSKDQQQDKEEKSFKYRLNSAIYSVHCDPSMTVLDALNTSHVFKKEREKPKNKDKQVLILTSKGKISKAAVKTDFPCCLIDNDEIVDVDFIKNDVKASLEQNKNPPLPSNPDIFVTFYIDKRGDDSVIFLLESNTLKESIDSVCVYAKKEETLKTALKRDGRFTNKMFQKHCVLSELGTEIRYEMPKPVKNLDQKTFKVIVLKGPKQPDSDDDITPPVMTEPYVASVDDADTRQTDVNTEQETKQNKSPVKSTRPSGRWFTPKEIPDSGEILKLLRDQFIGLLQQLKKRDNLKTDSQVQNFFKGEFAKSVESFLEVKKVKRLAELSDAVCQILVEGSPMGTGFLLFDRYVLTNGHVILPFCCTQQDPYPSIQLQKTVTTLFDFEDHQSKQLITVSVKKEVFAAANERDSKNRHLDYALLELEIHGLTNNTKLLECRSYSPPRPGSQICIVGHPGERGEESGPLLHH</sequence>
<dbReference type="EMBL" id="SOYY01000009">
    <property type="protein sequence ID" value="KAA0717391.1"/>
    <property type="molecule type" value="Genomic_DNA"/>
</dbReference>
<feature type="compositionally biased region" description="Basic and acidic residues" evidence="1">
    <location>
        <begin position="43"/>
        <end position="68"/>
    </location>
</feature>
<dbReference type="Proteomes" id="UP000324632">
    <property type="component" value="Chromosome 9"/>
</dbReference>
<evidence type="ECO:0000256" key="1">
    <source>
        <dbReference type="SAM" id="MobiDB-lite"/>
    </source>
</evidence>
<feature type="region of interest" description="Disordered" evidence="1">
    <location>
        <begin position="1"/>
        <end position="68"/>
    </location>
</feature>
<dbReference type="GO" id="GO:0000785">
    <property type="term" value="C:chromatin"/>
    <property type="evidence" value="ECO:0007669"/>
    <property type="project" value="TreeGrafter"/>
</dbReference>
<dbReference type="GO" id="GO:0006260">
    <property type="term" value="P:DNA replication"/>
    <property type="evidence" value="ECO:0007669"/>
    <property type="project" value="TreeGrafter"/>
</dbReference>
<reference evidence="2 3" key="1">
    <citation type="journal article" date="2019" name="Mol. Ecol. Resour.">
        <title>Chromosome-level genome assembly of Triplophysa tibetana, a fish adapted to the harsh high-altitude environment of the Tibetan Plateau.</title>
        <authorList>
            <person name="Yang X."/>
            <person name="Liu H."/>
            <person name="Ma Z."/>
            <person name="Zou Y."/>
            <person name="Zou M."/>
            <person name="Mao Y."/>
            <person name="Li X."/>
            <person name="Wang H."/>
            <person name="Chen T."/>
            <person name="Wang W."/>
            <person name="Yang R."/>
        </authorList>
    </citation>
    <scope>NUCLEOTIDE SEQUENCE [LARGE SCALE GENOMIC DNA]</scope>
    <source>
        <strain evidence="2">TTIB1903HZAU</strain>
        <tissue evidence="2">Muscle</tissue>
    </source>
</reference>
<evidence type="ECO:0000313" key="3">
    <source>
        <dbReference type="Proteomes" id="UP000324632"/>
    </source>
</evidence>
<dbReference type="AlphaFoldDB" id="A0A5A9P897"/>
<dbReference type="Pfam" id="PF13365">
    <property type="entry name" value="Trypsin_2"/>
    <property type="match status" value="1"/>
</dbReference>
<dbReference type="InterPro" id="IPR009003">
    <property type="entry name" value="Peptidase_S1_PA"/>
</dbReference>
<dbReference type="GO" id="GO:0005634">
    <property type="term" value="C:nucleus"/>
    <property type="evidence" value="ECO:0007669"/>
    <property type="project" value="TreeGrafter"/>
</dbReference>
<feature type="compositionally biased region" description="Polar residues" evidence="1">
    <location>
        <begin position="1"/>
        <end position="28"/>
    </location>
</feature>
<dbReference type="PANTHER" id="PTHR14389">
    <property type="entry name" value="SI:CH1073-475A24.1"/>
    <property type="match status" value="1"/>
</dbReference>